<dbReference type="Gene3D" id="1.20.120.1080">
    <property type="match status" value="1"/>
</dbReference>
<reference evidence="8 9" key="1">
    <citation type="submission" date="2022-06" db="EMBL/GenBank/DDBJ databases">
        <title>Paraconexibacter antarcticus.</title>
        <authorList>
            <person name="Kim C.S."/>
        </authorList>
    </citation>
    <scope>NUCLEOTIDE SEQUENCE [LARGE SCALE GENOMIC DNA]</scope>
    <source>
        <strain evidence="8 9">02-257</strain>
    </source>
</reference>
<evidence type="ECO:0000256" key="2">
    <source>
        <dbReference type="ARBA" id="ARBA00022801"/>
    </source>
</evidence>
<feature type="region of interest" description="Disordered" evidence="5">
    <location>
        <begin position="201"/>
        <end position="225"/>
    </location>
</feature>
<evidence type="ECO:0000259" key="6">
    <source>
        <dbReference type="PROSITE" id="PS51192"/>
    </source>
</evidence>
<dbReference type="CDD" id="cd18791">
    <property type="entry name" value="SF2_C_RHA"/>
    <property type="match status" value="1"/>
</dbReference>
<feature type="domain" description="Helicase ATP-binding" evidence="6">
    <location>
        <begin position="21"/>
        <end position="184"/>
    </location>
</feature>
<dbReference type="Pfam" id="PF07717">
    <property type="entry name" value="OB_NTP_bind"/>
    <property type="match status" value="1"/>
</dbReference>
<dbReference type="InterPro" id="IPR011709">
    <property type="entry name" value="DEAD-box_helicase_OB_fold"/>
</dbReference>
<dbReference type="EC" id="3.6.4.13" evidence="8"/>
<keyword evidence="3 8" id="KW-0347">Helicase</keyword>
<dbReference type="InterPro" id="IPR001650">
    <property type="entry name" value="Helicase_C-like"/>
</dbReference>
<evidence type="ECO:0000313" key="9">
    <source>
        <dbReference type="Proteomes" id="UP001056035"/>
    </source>
</evidence>
<dbReference type="PANTHER" id="PTHR18934">
    <property type="entry name" value="ATP-DEPENDENT RNA HELICASE"/>
    <property type="match status" value="1"/>
</dbReference>
<feature type="domain" description="Helicase C-terminal" evidence="7">
    <location>
        <begin position="233"/>
        <end position="399"/>
    </location>
</feature>
<keyword evidence="1" id="KW-0547">Nucleotide-binding</keyword>
<evidence type="ECO:0000259" key="7">
    <source>
        <dbReference type="PROSITE" id="PS51194"/>
    </source>
</evidence>
<name>A0ABY5DVU8_9ACTN</name>
<sequence length="1255" mass="138881">MPRTISFPPDLPVSGRIDDLAAAIGKHQVVIVAGETGSGKTTQLPKLCLKLGRGIDGTIAHTQPRRIAARSVAQRIAEELATPLGATVGYSVRFENKSSDTTLIRLMTDGLLLAEIQRDRLLSRYDTIIVDEAHERSLNIDFLLGYLRRILPARPDLKVIITSATIDSARFSEHFGDAPVVEVSGRTYPVEVRYRPLGADEHAPEADEDEDPADALQGHSVGDRDQSEAIADAVDELLDEAPGDILVFLSGEREIRDAADTLSGRVPSSVEILPLFARLSTAEQQRIFRRGDSKAGRRVVLATNVAETSLTVPGIKYVIDAGTARISRYSTRLKVQRLPIEPISQASARQRAGRCGRTSDGICIRLYSEQDFASRPEYTDPEILRTSLAAVILQMALLGLGAIEDYPFVDPPDRRQIRDGVMLLQELGAIAPGAAEISVPRLTKDGRRLAQLPVDPRLARMVLEADRLSCAEEVIVIVAALSIQDPRIRPSDERGRADQLHARFKDEHSDFLTLLNLWRYLEQQQEDLSRSKFRKRCREEFLHHLRIREWQDLVARLQQATRTTRVTLNQQPGTPEQIHRALLSGLLSHVGVRDAKRRDYLGARGSHFRIFPGSALGRATPEWVMAAELVETSQLFARTAAKIDPRWIEPLAADLLKRTYSEPRWDLRKAAAVATERATLYGLPVVAGRTVTYAPIDPELAREFFIQHALVEGDWETRHEFVAENREVVDQALALEDRLRRRGLLAGDHVRAAFFEERIPEGVVSGAHFDRWWREERRRRPGLLTYSRELLIDPAARADLDPKGFPAAWRQGNRLLRLSYRFDPGAADDGITVHVPLAEIADVDADEFEWLVPGLRRELVVALLRGLPKDIRRRLLPIPETAQSVLAAVRPRRERLADALARELERQKGVRVEAHQLSRAGLEPHLRVAFQVETADRTIVARGPDLDVLRAQVRPTLRQELVAQTPELQATGLTGWSIGTLPRELRLPGEGVTVYPSLVDEGATVGVTVLDSRDAQARAMAAGTRRLLLLNCPSPTRRVRGGLDLRAQLVLAEPVLGGIDAVLQDAVLAAVDFGVTEAGGPAWDPETFATLRRHVAGHLEETTERVVTQVVEILELRAQIIAAVAPLVAEAHAPARADIQQHLARLVHRGFIVTAGAARLADLKRFVAGILQRVERLRSAAPGPDLQSMAVAQAVETEAAAVRAAWPPGRALPPDLLELPWLLEELRVSLFAQGLGTKVAVSPKKVRRRIAELAA</sequence>
<dbReference type="SMART" id="SM00382">
    <property type="entry name" value="AAA"/>
    <property type="match status" value="1"/>
</dbReference>
<keyword evidence="4" id="KW-0067">ATP-binding</keyword>
<evidence type="ECO:0000256" key="3">
    <source>
        <dbReference type="ARBA" id="ARBA00022806"/>
    </source>
</evidence>
<dbReference type="Pfam" id="PF21010">
    <property type="entry name" value="HA2_C"/>
    <property type="match status" value="1"/>
</dbReference>
<dbReference type="InterPro" id="IPR007502">
    <property type="entry name" value="Helicase-assoc_dom"/>
</dbReference>
<dbReference type="Pfam" id="PF00271">
    <property type="entry name" value="Helicase_C"/>
    <property type="match status" value="1"/>
</dbReference>
<dbReference type="InterPro" id="IPR003593">
    <property type="entry name" value="AAA+_ATPase"/>
</dbReference>
<dbReference type="InterPro" id="IPR010222">
    <property type="entry name" value="RNA_helicase_HrpA"/>
</dbReference>
<accession>A0ABY5DVU8</accession>
<evidence type="ECO:0000256" key="5">
    <source>
        <dbReference type="SAM" id="MobiDB-lite"/>
    </source>
</evidence>
<dbReference type="PROSITE" id="PS51192">
    <property type="entry name" value="HELICASE_ATP_BIND_1"/>
    <property type="match status" value="1"/>
</dbReference>
<dbReference type="EMBL" id="CP098502">
    <property type="protein sequence ID" value="UTI65054.1"/>
    <property type="molecule type" value="Genomic_DNA"/>
</dbReference>
<organism evidence="8 9">
    <name type="scientific">Paraconexibacter antarcticus</name>
    <dbReference type="NCBI Taxonomy" id="2949664"/>
    <lineage>
        <taxon>Bacteria</taxon>
        <taxon>Bacillati</taxon>
        <taxon>Actinomycetota</taxon>
        <taxon>Thermoleophilia</taxon>
        <taxon>Solirubrobacterales</taxon>
        <taxon>Paraconexibacteraceae</taxon>
        <taxon>Paraconexibacter</taxon>
    </lineage>
</organism>
<evidence type="ECO:0000256" key="1">
    <source>
        <dbReference type="ARBA" id="ARBA00022741"/>
    </source>
</evidence>
<dbReference type="InterPro" id="IPR027417">
    <property type="entry name" value="P-loop_NTPase"/>
</dbReference>
<dbReference type="NCBIfam" id="TIGR01967">
    <property type="entry name" value="DEAH_box_HrpA"/>
    <property type="match status" value="1"/>
</dbReference>
<dbReference type="InterPro" id="IPR024590">
    <property type="entry name" value="HrpA_C"/>
</dbReference>
<dbReference type="GO" id="GO:0003724">
    <property type="term" value="F:RNA helicase activity"/>
    <property type="evidence" value="ECO:0007669"/>
    <property type="project" value="UniProtKB-EC"/>
</dbReference>
<dbReference type="SMART" id="SM00847">
    <property type="entry name" value="HA2"/>
    <property type="match status" value="1"/>
</dbReference>
<keyword evidence="2 8" id="KW-0378">Hydrolase</keyword>
<dbReference type="Pfam" id="PF00270">
    <property type="entry name" value="DEAD"/>
    <property type="match status" value="1"/>
</dbReference>
<evidence type="ECO:0000256" key="4">
    <source>
        <dbReference type="ARBA" id="ARBA00022840"/>
    </source>
</evidence>
<dbReference type="NCBIfam" id="NF008348">
    <property type="entry name" value="PRK11131.1"/>
    <property type="match status" value="1"/>
</dbReference>
<dbReference type="SMART" id="SM00487">
    <property type="entry name" value="DEXDc"/>
    <property type="match status" value="1"/>
</dbReference>
<dbReference type="InterPro" id="IPR011545">
    <property type="entry name" value="DEAD/DEAH_box_helicase_dom"/>
</dbReference>
<dbReference type="Pfam" id="PF11898">
    <property type="entry name" value="DUF3418"/>
    <property type="match status" value="1"/>
</dbReference>
<evidence type="ECO:0000313" key="8">
    <source>
        <dbReference type="EMBL" id="UTI65054.1"/>
    </source>
</evidence>
<dbReference type="GO" id="GO:0016787">
    <property type="term" value="F:hydrolase activity"/>
    <property type="evidence" value="ECO:0007669"/>
    <property type="project" value="UniProtKB-KW"/>
</dbReference>
<gene>
    <name evidence="8" type="primary">hrpA</name>
    <name evidence="8" type="ORF">NBH00_02325</name>
</gene>
<proteinExistence type="predicted"/>
<dbReference type="Proteomes" id="UP001056035">
    <property type="component" value="Chromosome"/>
</dbReference>
<keyword evidence="9" id="KW-1185">Reference proteome</keyword>
<protein>
    <submittedName>
        <fullName evidence="8">ATP-dependent RNA helicase HrpA</fullName>
        <ecNumber evidence="8">3.6.4.13</ecNumber>
    </submittedName>
</protein>
<dbReference type="PROSITE" id="PS51194">
    <property type="entry name" value="HELICASE_CTER"/>
    <property type="match status" value="1"/>
</dbReference>
<dbReference type="SUPFAM" id="SSF52540">
    <property type="entry name" value="P-loop containing nucleoside triphosphate hydrolases"/>
    <property type="match status" value="1"/>
</dbReference>
<dbReference type="InterPro" id="IPR014001">
    <property type="entry name" value="Helicase_ATP-bd"/>
</dbReference>
<dbReference type="Gene3D" id="3.40.50.300">
    <property type="entry name" value="P-loop containing nucleotide triphosphate hydrolases"/>
    <property type="match status" value="2"/>
</dbReference>
<dbReference type="PANTHER" id="PTHR18934:SF99">
    <property type="entry name" value="ATP-DEPENDENT RNA HELICASE DHX37-RELATED"/>
    <property type="match status" value="1"/>
</dbReference>
<dbReference type="SMART" id="SM00490">
    <property type="entry name" value="HELICc"/>
    <property type="match status" value="1"/>
</dbReference>